<organism evidence="2">
    <name type="scientific">Tolypothrix bouteillei VB521301</name>
    <dbReference type="NCBI Taxonomy" id="1479485"/>
    <lineage>
        <taxon>Bacteria</taxon>
        <taxon>Bacillati</taxon>
        <taxon>Cyanobacteriota</taxon>
        <taxon>Cyanophyceae</taxon>
        <taxon>Nostocales</taxon>
        <taxon>Tolypothrichaceae</taxon>
        <taxon>Tolypothrix</taxon>
    </lineage>
</organism>
<name>A0A0C1R1D7_9CYAN</name>
<dbReference type="RefSeq" id="WP_038076389.1">
    <property type="nucleotide sequence ID" value="NZ_JHEG04000001.1"/>
</dbReference>
<dbReference type="Proteomes" id="UP000029738">
    <property type="component" value="Unassembled WGS sequence"/>
</dbReference>
<keyword evidence="3" id="KW-1185">Reference proteome</keyword>
<reference evidence="1" key="2">
    <citation type="submission" date="2019-11" db="EMBL/GenBank/DDBJ databases">
        <title>Improved Assembly of Tolypothrix boutellei genome.</title>
        <authorList>
            <person name="Sarangi A.N."/>
            <person name="Mukherjee M."/>
            <person name="Ghosh S."/>
            <person name="Singh D."/>
            <person name="Das A."/>
            <person name="Kant S."/>
            <person name="Prusty A."/>
            <person name="Tripathy S."/>
        </authorList>
    </citation>
    <scope>NUCLEOTIDE SEQUENCE</scope>
    <source>
        <strain evidence="1">VB521301</strain>
    </source>
</reference>
<evidence type="ECO:0000313" key="1">
    <source>
        <dbReference type="EMBL" id="KAF3884498.1"/>
    </source>
</evidence>
<reference evidence="2" key="1">
    <citation type="journal article" date="2015" name="Genome Announc.">
        <title>Draft Genome Sequence of Tolypothrix boutellei Strain VB521301.</title>
        <authorList>
            <person name="Chandrababunaidu M.M."/>
            <person name="Singh D."/>
            <person name="Sen D."/>
            <person name="Bhan S."/>
            <person name="Das S."/>
            <person name="Gupta A."/>
            <person name="Adhikary S.P."/>
            <person name="Tripathy S."/>
        </authorList>
    </citation>
    <scope>NUCLEOTIDE SEQUENCE</scope>
    <source>
        <strain evidence="2">VB521301</strain>
    </source>
</reference>
<dbReference type="EMBL" id="JHEG02000054">
    <property type="protein sequence ID" value="KIE09678.1"/>
    <property type="molecule type" value="Genomic_DNA"/>
</dbReference>
<dbReference type="AlphaFoldDB" id="A0A0C1R1D7"/>
<evidence type="ECO:0000313" key="2">
    <source>
        <dbReference type="EMBL" id="KIE09678.1"/>
    </source>
</evidence>
<comment type="caution">
    <text evidence="2">The sequence shown here is derived from an EMBL/GenBank/DDBJ whole genome shotgun (WGS) entry which is preliminary data.</text>
</comment>
<accession>A0A0C1R1D7</accession>
<protein>
    <submittedName>
        <fullName evidence="2">Uncharacterized protein</fullName>
    </submittedName>
</protein>
<dbReference type="OrthoDB" id="514702at2"/>
<sequence length="87" mass="9733">MIKHYILSLNPTAKHEWDRCILRDPLTAKRPDIAKLVAEVVGSDTGSYLVSVNIEVQVLEQAVVPQTEQLTLNILEVNDKPQVREAA</sequence>
<evidence type="ECO:0000313" key="3">
    <source>
        <dbReference type="Proteomes" id="UP000029738"/>
    </source>
</evidence>
<proteinExistence type="predicted"/>
<gene>
    <name evidence="2" type="ORF">DA73_0225475</name>
    <name evidence="1" type="ORF">DA73_0400002705</name>
</gene>
<dbReference type="EMBL" id="JHEG04000001">
    <property type="protein sequence ID" value="KAF3884498.1"/>
    <property type="molecule type" value="Genomic_DNA"/>
</dbReference>
<dbReference type="STRING" id="1479485.DA73_0225475"/>